<gene>
    <name evidence="1" type="ORF">SAMN05216298_0319</name>
</gene>
<dbReference type="InterPro" id="IPR014710">
    <property type="entry name" value="RmlC-like_jellyroll"/>
</dbReference>
<protein>
    <recommendedName>
        <fullName evidence="3">Cupin domain-containing protein</fullName>
    </recommendedName>
</protein>
<reference evidence="2" key="1">
    <citation type="submission" date="2016-10" db="EMBL/GenBank/DDBJ databases">
        <authorList>
            <person name="Varghese N."/>
            <person name="Submissions S."/>
        </authorList>
    </citation>
    <scope>NUCLEOTIDE SEQUENCE [LARGE SCALE GENOMIC DNA]</scope>
    <source>
        <strain evidence="2">CGMCC 4.3147</strain>
    </source>
</reference>
<name>A0A1G9CG92_9ACTN</name>
<proteinExistence type="predicted"/>
<dbReference type="STRING" id="380244.SAMN05216298_0319"/>
<sequence>MDHTTPTVRVFNTDEHDSTLRFGDRRITVTPAVERAEGGPLSAYSAHFGRGERADLPAPYEEVWVVVHGRLRIRNGDNVVEVGPGGFVHVPEGSPGEVEAVEDTALVSVSVPAH</sequence>
<organism evidence="1 2">
    <name type="scientific">Glycomyces sambucus</name>
    <dbReference type="NCBI Taxonomy" id="380244"/>
    <lineage>
        <taxon>Bacteria</taxon>
        <taxon>Bacillati</taxon>
        <taxon>Actinomycetota</taxon>
        <taxon>Actinomycetes</taxon>
        <taxon>Glycomycetales</taxon>
        <taxon>Glycomycetaceae</taxon>
        <taxon>Glycomyces</taxon>
    </lineage>
</organism>
<dbReference type="InterPro" id="IPR011051">
    <property type="entry name" value="RmlC_Cupin_sf"/>
</dbReference>
<dbReference type="Proteomes" id="UP000198662">
    <property type="component" value="Unassembled WGS sequence"/>
</dbReference>
<evidence type="ECO:0008006" key="3">
    <source>
        <dbReference type="Google" id="ProtNLM"/>
    </source>
</evidence>
<evidence type="ECO:0000313" key="1">
    <source>
        <dbReference type="EMBL" id="SDK50668.1"/>
    </source>
</evidence>
<dbReference type="Gene3D" id="2.60.120.10">
    <property type="entry name" value="Jelly Rolls"/>
    <property type="match status" value="1"/>
</dbReference>
<keyword evidence="2" id="KW-1185">Reference proteome</keyword>
<dbReference type="EMBL" id="FNGF01000001">
    <property type="protein sequence ID" value="SDK50668.1"/>
    <property type="molecule type" value="Genomic_DNA"/>
</dbReference>
<evidence type="ECO:0000313" key="2">
    <source>
        <dbReference type="Proteomes" id="UP000198662"/>
    </source>
</evidence>
<dbReference type="SUPFAM" id="SSF51182">
    <property type="entry name" value="RmlC-like cupins"/>
    <property type="match status" value="1"/>
</dbReference>
<accession>A0A1G9CG92</accession>
<dbReference type="AlphaFoldDB" id="A0A1G9CG92"/>
<dbReference type="RefSeq" id="WP_218126124.1">
    <property type="nucleotide sequence ID" value="NZ_FNGF01000001.1"/>
</dbReference>